<name>A0A0F9F2M0_9ZZZZ</name>
<dbReference type="EMBL" id="LAZR01034441">
    <property type="protein sequence ID" value="KKL45292.1"/>
    <property type="molecule type" value="Genomic_DNA"/>
</dbReference>
<dbReference type="Pfam" id="PF16510">
    <property type="entry name" value="P22_portal"/>
    <property type="match status" value="1"/>
</dbReference>
<feature type="region of interest" description="Disordered" evidence="1">
    <location>
        <begin position="232"/>
        <end position="251"/>
    </location>
</feature>
<feature type="compositionally biased region" description="Low complexity" evidence="1">
    <location>
        <begin position="234"/>
        <end position="245"/>
    </location>
</feature>
<comment type="caution">
    <text evidence="2">The sequence shown here is derived from an EMBL/GenBank/DDBJ whole genome shotgun (WGS) entry which is preliminary data.</text>
</comment>
<evidence type="ECO:0000313" key="2">
    <source>
        <dbReference type="EMBL" id="KKL45292.1"/>
    </source>
</evidence>
<evidence type="ECO:0008006" key="3">
    <source>
        <dbReference type="Google" id="ProtNLM"/>
    </source>
</evidence>
<reference evidence="2" key="1">
    <citation type="journal article" date="2015" name="Nature">
        <title>Complex archaea that bridge the gap between prokaryotes and eukaryotes.</title>
        <authorList>
            <person name="Spang A."/>
            <person name="Saw J.H."/>
            <person name="Jorgensen S.L."/>
            <person name="Zaremba-Niedzwiedzka K."/>
            <person name="Martijn J."/>
            <person name="Lind A.E."/>
            <person name="van Eijk R."/>
            <person name="Schleper C."/>
            <person name="Guy L."/>
            <person name="Ettema T.J."/>
        </authorList>
    </citation>
    <scope>NUCLEOTIDE SEQUENCE</scope>
</reference>
<feature type="non-terminal residue" evidence="2">
    <location>
        <position position="1"/>
    </location>
</feature>
<accession>A0A0F9F2M0</accession>
<proteinExistence type="predicted"/>
<sequence>AVRKEEKEKMVSEDVAAILEVDTDPNSAFAKMQVAQIPPDLIPYGAQIMQDIREQIGFSRNQLGEFQTRRGDTSATEAAIVNQGSEIRVDERRDIMADMIRRMVEKMNKIIFTQWDGEQVVEVVGPGGAQVWVRVQPALLAQGRYNVKVDPDSTVPKTRQERESRAGQIYKVLKENPLMDPIKLTKFLLTELEGVEMDDLMKALPQLDGGVGTPGSPLEIGQFAQLISNSTQRAGQNPGQLAGALAGAGGT</sequence>
<dbReference type="AlphaFoldDB" id="A0A0F9F2M0"/>
<protein>
    <recommendedName>
        <fullName evidence="3">Portal protein</fullName>
    </recommendedName>
</protein>
<organism evidence="2">
    <name type="scientific">marine sediment metagenome</name>
    <dbReference type="NCBI Taxonomy" id="412755"/>
    <lineage>
        <taxon>unclassified sequences</taxon>
        <taxon>metagenomes</taxon>
        <taxon>ecological metagenomes</taxon>
    </lineage>
</organism>
<evidence type="ECO:0000256" key="1">
    <source>
        <dbReference type="SAM" id="MobiDB-lite"/>
    </source>
</evidence>
<gene>
    <name evidence="2" type="ORF">LCGC14_2357110</name>
</gene>
<dbReference type="InterPro" id="IPR032427">
    <property type="entry name" value="P22_portal"/>
</dbReference>